<accession>A0A9W6KTJ3</accession>
<evidence type="ECO:0000313" key="3">
    <source>
        <dbReference type="Proteomes" id="UP001143480"/>
    </source>
</evidence>
<proteinExistence type="predicted"/>
<reference evidence="2" key="1">
    <citation type="journal article" date="2014" name="Int. J. Syst. Evol. Microbiol.">
        <title>Complete genome sequence of Corynebacterium casei LMG S-19264T (=DSM 44701T), isolated from a smear-ripened cheese.</title>
        <authorList>
            <consortium name="US DOE Joint Genome Institute (JGI-PGF)"/>
            <person name="Walter F."/>
            <person name="Albersmeier A."/>
            <person name="Kalinowski J."/>
            <person name="Ruckert C."/>
        </authorList>
    </citation>
    <scope>NUCLEOTIDE SEQUENCE</scope>
    <source>
        <strain evidence="2">VKM Ac-1321</strain>
    </source>
</reference>
<evidence type="ECO:0000256" key="1">
    <source>
        <dbReference type="SAM" id="MobiDB-lite"/>
    </source>
</evidence>
<dbReference type="EMBL" id="BSFP01000081">
    <property type="protein sequence ID" value="GLL06930.1"/>
    <property type="molecule type" value="Genomic_DNA"/>
</dbReference>
<dbReference type="AlphaFoldDB" id="A0A9W6KTJ3"/>
<sequence length="255" mass="27072">MAGAFSGRGNCNSAGSRSYLGELAERFARHLPLPEEPLAAFAAWEAAVGDLVMTATSRTGTDEHWYGNSRLVLRWVLSAAGVPDHLCDAMVAEAIGGRFRSWTRPTGAEVADAAEVLAAAVTGVEPCDDDWPDTWPWDWPGRRSNELPAAARAVPPEVPVPTSDALTAWRRVREAVRWADVAEHVSGPARTGRDGVAAHFAAREDGADGLLAALDLVRADAAAPRPVSSCAASWRHVGRRPGPRSASPARRCSGP</sequence>
<evidence type="ECO:0000313" key="2">
    <source>
        <dbReference type="EMBL" id="GLL06930.1"/>
    </source>
</evidence>
<dbReference type="RefSeq" id="WP_271190037.1">
    <property type="nucleotide sequence ID" value="NZ_BSFP01000081.1"/>
</dbReference>
<protein>
    <submittedName>
        <fullName evidence="2">Uncharacterized protein</fullName>
    </submittedName>
</protein>
<keyword evidence="3" id="KW-1185">Reference proteome</keyword>
<name>A0A9W6KTJ3_9ACTN</name>
<gene>
    <name evidence="2" type="ORF">GCM10017581_086800</name>
</gene>
<feature type="region of interest" description="Disordered" evidence="1">
    <location>
        <begin position="227"/>
        <end position="255"/>
    </location>
</feature>
<dbReference type="Proteomes" id="UP001143480">
    <property type="component" value="Unassembled WGS sequence"/>
</dbReference>
<feature type="compositionally biased region" description="Low complexity" evidence="1">
    <location>
        <begin position="243"/>
        <end position="255"/>
    </location>
</feature>
<reference evidence="2" key="2">
    <citation type="submission" date="2023-01" db="EMBL/GenBank/DDBJ databases">
        <authorList>
            <person name="Sun Q."/>
            <person name="Evtushenko L."/>
        </authorList>
    </citation>
    <scope>NUCLEOTIDE SEQUENCE</scope>
    <source>
        <strain evidence="2">VKM Ac-1321</strain>
    </source>
</reference>
<organism evidence="2 3">
    <name type="scientific">Dactylosporangium matsuzakiense</name>
    <dbReference type="NCBI Taxonomy" id="53360"/>
    <lineage>
        <taxon>Bacteria</taxon>
        <taxon>Bacillati</taxon>
        <taxon>Actinomycetota</taxon>
        <taxon>Actinomycetes</taxon>
        <taxon>Micromonosporales</taxon>
        <taxon>Micromonosporaceae</taxon>
        <taxon>Dactylosporangium</taxon>
    </lineage>
</organism>
<comment type="caution">
    <text evidence="2">The sequence shown here is derived from an EMBL/GenBank/DDBJ whole genome shotgun (WGS) entry which is preliminary data.</text>
</comment>